<gene>
    <name evidence="5" type="ORF">HLB23_35465</name>
</gene>
<evidence type="ECO:0000313" key="6">
    <source>
        <dbReference type="Proteomes" id="UP000586827"/>
    </source>
</evidence>
<dbReference type="PROSITE" id="PS50989">
    <property type="entry name" value="COA_CT_CTER"/>
    <property type="match status" value="1"/>
</dbReference>
<dbReference type="InterPro" id="IPR034733">
    <property type="entry name" value="AcCoA_carboxyl_beta"/>
</dbReference>
<protein>
    <submittedName>
        <fullName evidence="5">Methylcrotonoyl-CoA carboxylase</fullName>
    </submittedName>
</protein>
<dbReference type="AlphaFoldDB" id="A0A849CJX9"/>
<name>A0A849CJX9_9NOCA</name>
<dbReference type="FunFam" id="3.90.226.10:FF:000007">
    <property type="entry name" value="Methylcrotonoyl-CoA carboxylase subunit beta"/>
    <property type="match status" value="1"/>
</dbReference>
<dbReference type="Gene3D" id="3.90.226.10">
    <property type="entry name" value="2-enoyl-CoA Hydratase, Chain A, domain 1"/>
    <property type="match status" value="2"/>
</dbReference>
<comment type="pathway">
    <text evidence="2">Amino-acid degradation; L-leucine degradation.</text>
</comment>
<evidence type="ECO:0000259" key="4">
    <source>
        <dbReference type="PROSITE" id="PS50989"/>
    </source>
</evidence>
<comment type="similarity">
    <text evidence="1">Belongs to the AccD/PCCB family.</text>
</comment>
<dbReference type="RefSeq" id="WP_067527055.1">
    <property type="nucleotide sequence ID" value="NZ_JABELX010000018.1"/>
</dbReference>
<dbReference type="GO" id="GO:1905202">
    <property type="term" value="C:methylcrotonoyl-CoA carboxylase complex"/>
    <property type="evidence" value="ECO:0007669"/>
    <property type="project" value="TreeGrafter"/>
</dbReference>
<dbReference type="PROSITE" id="PS50980">
    <property type="entry name" value="COA_CT_NTER"/>
    <property type="match status" value="1"/>
</dbReference>
<dbReference type="PANTHER" id="PTHR22855">
    <property type="entry name" value="ACETYL, PROPIONYL, PYRUVATE, AND GLUTACONYL CARBOXYLASE-RELATED"/>
    <property type="match status" value="1"/>
</dbReference>
<dbReference type="InterPro" id="IPR029045">
    <property type="entry name" value="ClpP/crotonase-like_dom_sf"/>
</dbReference>
<feature type="domain" description="CoA carboxyltransferase C-terminal" evidence="4">
    <location>
        <begin position="277"/>
        <end position="512"/>
    </location>
</feature>
<feature type="domain" description="CoA carboxyltransferase N-terminal" evidence="3">
    <location>
        <begin position="15"/>
        <end position="271"/>
    </location>
</feature>
<dbReference type="GO" id="GO:0004485">
    <property type="term" value="F:methylcrotonoyl-CoA carboxylase activity"/>
    <property type="evidence" value="ECO:0007669"/>
    <property type="project" value="TreeGrafter"/>
</dbReference>
<sequence length="528" mass="56748">MTVTEDVRTDNRSAHLALVEDLRARLAANALGGSEKSRERHLARGKLLPRQRVDQLLDPGSPFLELSPLAATGMYGDECPGAGVISGIGRVSGRECVVVANDATVKGGTYYPLSVKKHLRAQEVAAQNHLPCVYLVDSGGAFLPHQDEVFPDREHFGRIFFNQAGMSAKGIAQISAVMGSCTAGGAYVPAMSDETVIVRNQGTIFLGGPPLVKAATGEVVTAEDLGGGDLHSRISGVTDHLAESDQDALRIVRNIVATLGPKHATPWEVVPTVDPIAPQEELYDIVPVDLRTPYDVRDVITRVVDGGEFQEFKSEYGRTLVTGFAHIHGHPVGIVANNGVLFAESALKGAHFIELCDKRMIPLVFLQNITGFMVGRDYEAGGIAKHGAKMVTAVACARVPKLTVVIGGSYGAGNYSMCGRAYSPRFLWMWPNARISVMGGEQASSVLATVRGDQLDSNGQPWSAEDQEAFKAPIRDQYERQGHPYYSTARLWDDGVIDPADTRTVLGLALSVCGRAPVEPVSYGVFRM</sequence>
<proteinExistence type="inferred from homology"/>
<dbReference type="SUPFAM" id="SSF52096">
    <property type="entry name" value="ClpP/crotonase"/>
    <property type="match status" value="2"/>
</dbReference>
<evidence type="ECO:0000313" key="5">
    <source>
        <dbReference type="EMBL" id="NNH75091.1"/>
    </source>
</evidence>
<dbReference type="EMBL" id="JABELX010000018">
    <property type="protein sequence ID" value="NNH75091.1"/>
    <property type="molecule type" value="Genomic_DNA"/>
</dbReference>
<keyword evidence="6" id="KW-1185">Reference proteome</keyword>
<comment type="caution">
    <text evidence="5">The sequence shown here is derived from an EMBL/GenBank/DDBJ whole genome shotgun (WGS) entry which is preliminary data.</text>
</comment>
<reference evidence="5 6" key="1">
    <citation type="submission" date="2020-05" db="EMBL/GenBank/DDBJ databases">
        <title>MicrobeNet Type strains.</title>
        <authorList>
            <person name="Nicholson A.C."/>
        </authorList>
    </citation>
    <scope>NUCLEOTIDE SEQUENCE [LARGE SCALE GENOMIC DNA]</scope>
    <source>
        <strain evidence="5 6">JCM 3224</strain>
    </source>
</reference>
<dbReference type="FunFam" id="3.90.226.10:FF:000004">
    <property type="entry name" value="Methylcrotonoyl-CoA carboxylase beta chain"/>
    <property type="match status" value="1"/>
</dbReference>
<evidence type="ECO:0000256" key="1">
    <source>
        <dbReference type="ARBA" id="ARBA00006102"/>
    </source>
</evidence>
<dbReference type="InterPro" id="IPR011762">
    <property type="entry name" value="COA_CT_N"/>
</dbReference>
<dbReference type="Proteomes" id="UP000586827">
    <property type="component" value="Unassembled WGS sequence"/>
</dbReference>
<dbReference type="InterPro" id="IPR045190">
    <property type="entry name" value="MCCB/AccD1-like"/>
</dbReference>
<dbReference type="Pfam" id="PF01039">
    <property type="entry name" value="Carboxyl_trans"/>
    <property type="match status" value="1"/>
</dbReference>
<dbReference type="InterPro" id="IPR011763">
    <property type="entry name" value="COA_CT_C"/>
</dbReference>
<organism evidence="5 6">
    <name type="scientific">Nocardia uniformis</name>
    <dbReference type="NCBI Taxonomy" id="53432"/>
    <lineage>
        <taxon>Bacteria</taxon>
        <taxon>Bacillati</taxon>
        <taxon>Actinomycetota</taxon>
        <taxon>Actinomycetes</taxon>
        <taxon>Mycobacteriales</taxon>
        <taxon>Nocardiaceae</taxon>
        <taxon>Nocardia</taxon>
    </lineage>
</organism>
<dbReference type="GO" id="GO:0006552">
    <property type="term" value="P:L-leucine catabolic process"/>
    <property type="evidence" value="ECO:0007669"/>
    <property type="project" value="TreeGrafter"/>
</dbReference>
<evidence type="ECO:0000259" key="3">
    <source>
        <dbReference type="PROSITE" id="PS50980"/>
    </source>
</evidence>
<accession>A0A849CJX9</accession>
<dbReference type="PANTHER" id="PTHR22855:SF13">
    <property type="entry name" value="METHYLCROTONOYL-COA CARBOXYLASE BETA CHAIN, MITOCHONDRIAL"/>
    <property type="match status" value="1"/>
</dbReference>
<evidence type="ECO:0000256" key="2">
    <source>
        <dbReference type="ARBA" id="ARBA00046317"/>
    </source>
</evidence>